<dbReference type="Pfam" id="PF05930">
    <property type="entry name" value="Phage_AlpA"/>
    <property type="match status" value="1"/>
</dbReference>
<dbReference type="EMBL" id="NJAI01000002">
    <property type="protein sequence ID" value="PHM56508.1"/>
    <property type="molecule type" value="Genomic_DNA"/>
</dbReference>
<reference evidence="2 4" key="2">
    <citation type="journal article" date="2017" name="Nat. Microbiol.">
        <title>Natural product diversity associated with the nematode symbionts Photorhabdus and Xenorhabdus.</title>
        <authorList>
            <person name="Tobias N.J."/>
            <person name="Wolff H."/>
            <person name="Djahanschiri B."/>
            <person name="Grundmann F."/>
            <person name="Kronenwerth M."/>
            <person name="Shi Y.M."/>
            <person name="Simonyi S."/>
            <person name="Grun P."/>
            <person name="Shapiro-Ilan D."/>
            <person name="Pidot S.J."/>
            <person name="Stinear T.P."/>
            <person name="Ebersberger I."/>
            <person name="Bode H.B."/>
        </authorList>
    </citation>
    <scope>NUCLEOTIDE SEQUENCE [LARGE SCALE GENOMIC DNA]</scope>
    <source>
        <strain evidence="2 4">DSM 17903</strain>
    </source>
</reference>
<gene>
    <name evidence="1" type="ORF">A9255_08055</name>
    <name evidence="2" type="ORF">Xhom_02001</name>
</gene>
<name>A0A2G0QBB2_XENHO</name>
<dbReference type="RefSeq" id="WP_069316259.1">
    <property type="nucleotide sequence ID" value="NZ_CAWNQJ010000046.1"/>
</dbReference>
<evidence type="ECO:0000313" key="1">
    <source>
        <dbReference type="EMBL" id="AOM40543.1"/>
    </source>
</evidence>
<dbReference type="AlphaFoldDB" id="A0A2G0QBB2"/>
<dbReference type="KEGG" id="xho:A9255_08055"/>
<sequence>MDNKLISKDEVMEKLGISSRQTLWDYEKRRNFPRPVKLRPKAYLRKDFYKWIDDGGVNQLSY</sequence>
<organism evidence="2 4">
    <name type="scientific">Xenorhabdus hominickii</name>
    <dbReference type="NCBI Taxonomy" id="351679"/>
    <lineage>
        <taxon>Bacteria</taxon>
        <taxon>Pseudomonadati</taxon>
        <taxon>Pseudomonadota</taxon>
        <taxon>Gammaproteobacteria</taxon>
        <taxon>Enterobacterales</taxon>
        <taxon>Morganellaceae</taxon>
        <taxon>Xenorhabdus</taxon>
    </lineage>
</organism>
<keyword evidence="3" id="KW-1185">Reference proteome</keyword>
<dbReference type="OrthoDB" id="6465493at2"/>
<dbReference type="STRING" id="351679.A9255_08055"/>
<accession>A0A2G0QBB2</accession>
<protein>
    <submittedName>
        <fullName evidence="2">AlpA family transcriptional regulator</fullName>
    </submittedName>
</protein>
<evidence type="ECO:0000313" key="4">
    <source>
        <dbReference type="Proteomes" id="UP000225433"/>
    </source>
</evidence>
<evidence type="ECO:0000313" key="3">
    <source>
        <dbReference type="Proteomes" id="UP000094600"/>
    </source>
</evidence>
<dbReference type="EMBL" id="CP016176">
    <property type="protein sequence ID" value="AOM40543.1"/>
    <property type="molecule type" value="Genomic_DNA"/>
</dbReference>
<dbReference type="Proteomes" id="UP000094600">
    <property type="component" value="Chromosome"/>
</dbReference>
<dbReference type="InterPro" id="IPR010260">
    <property type="entry name" value="AlpA"/>
</dbReference>
<proteinExistence type="predicted"/>
<evidence type="ECO:0000313" key="2">
    <source>
        <dbReference type="EMBL" id="PHM56508.1"/>
    </source>
</evidence>
<dbReference type="Proteomes" id="UP000225433">
    <property type="component" value="Unassembled WGS sequence"/>
</dbReference>
<reference evidence="1 3" key="1">
    <citation type="submission" date="2016-06" db="EMBL/GenBank/DDBJ databases">
        <title>Bacterial characters and pathogenicity of Xenorhabdus hominickii from an entomopathogenic nematode, Steinernema monticolum.</title>
        <authorList>
            <person name="Park Y."/>
            <person name="Kim Y."/>
        </authorList>
    </citation>
    <scope>NUCLEOTIDE SEQUENCE [LARGE SCALE GENOMIC DNA]</scope>
    <source>
        <strain evidence="1 3">ANU1</strain>
    </source>
</reference>